<proteinExistence type="predicted"/>
<dbReference type="KEGG" id="nli:G3M70_06455"/>
<gene>
    <name evidence="1" type="ORF">G3M70_06455</name>
</gene>
<name>A0A7T0G077_9BACT</name>
<accession>A0A7T0G077</accession>
<reference evidence="1 2" key="1">
    <citation type="submission" date="2020-02" db="EMBL/GenBank/DDBJ databases">
        <title>Genomic and physiological characterization of two novel Nitrospinaceae genera.</title>
        <authorList>
            <person name="Mueller A.J."/>
            <person name="Jung M.-Y."/>
            <person name="Strachan C.R."/>
            <person name="Herbold C.W."/>
            <person name="Kirkegaard R.H."/>
            <person name="Daims H."/>
        </authorList>
    </citation>
    <scope>NUCLEOTIDE SEQUENCE [LARGE SCALE GENOMIC DNA]</scope>
    <source>
        <strain evidence="1">EB</strain>
    </source>
</reference>
<protein>
    <submittedName>
        <fullName evidence="1">Uncharacterized protein</fullName>
    </submittedName>
</protein>
<evidence type="ECO:0000313" key="1">
    <source>
        <dbReference type="EMBL" id="QPJ61546.1"/>
    </source>
</evidence>
<sequence>MAKKIFSLIEQLDSFATKHNLDLSTENGIKKLPSILEKETREIRNSPTFVYGKRTENIFFEMVKELKAVALIQKLDEEKYFSADNIQIPDFKIILKNGEKYFIEVKNFSPKTQNKNVKTFQYSFTKSYISKIKTYSKITGSPIKIAIYWKKLGKWSLNNLGDFKLQRGKYTLEMSVAFEKNHMFELGDKAVATTSPLIFRIKIKPENLNINRKNEKVSAKITGIYLVSTEGIIRNKEIERLAFYLFWFGTWKSPKEELLITNGNLVGWDYISVPEEKITDQPFQIIAYLSDLYTNIFFFQTEGQSNLPKMTSLKGLPSLDKILPNEPFNKGLPLWVFEITPKQS</sequence>
<evidence type="ECO:0000313" key="2">
    <source>
        <dbReference type="Proteomes" id="UP000594688"/>
    </source>
</evidence>
<dbReference type="Proteomes" id="UP000594688">
    <property type="component" value="Chromosome"/>
</dbReference>
<dbReference type="AlphaFoldDB" id="A0A7T0G077"/>
<dbReference type="EMBL" id="CP048685">
    <property type="protein sequence ID" value="QPJ61546.1"/>
    <property type="molecule type" value="Genomic_DNA"/>
</dbReference>
<organism evidence="1 2">
    <name type="scientific">Candidatus Nitronauta litoralis</name>
    <dbReference type="NCBI Taxonomy" id="2705533"/>
    <lineage>
        <taxon>Bacteria</taxon>
        <taxon>Pseudomonadati</taxon>
        <taxon>Nitrospinota/Tectimicrobiota group</taxon>
        <taxon>Nitrospinota</taxon>
        <taxon>Nitrospinia</taxon>
        <taxon>Nitrospinales</taxon>
        <taxon>Nitrospinaceae</taxon>
        <taxon>Candidatus Nitronauta</taxon>
    </lineage>
</organism>